<protein>
    <submittedName>
        <fullName evidence="4">DUF148 domain-containing protein</fullName>
    </submittedName>
</protein>
<keyword evidence="3" id="KW-1185">Reference proteome</keyword>
<dbReference type="InterPro" id="IPR052823">
    <property type="entry name" value="SXP/RAL-2_related"/>
</dbReference>
<keyword evidence="1" id="KW-0732">Signal</keyword>
<dbReference type="PANTHER" id="PTHR21593">
    <property type="entry name" value="PRION-LIKE- Q/N-RICH -DOMAIN-BEARING PROTEIN PROTEIN"/>
    <property type="match status" value="1"/>
</dbReference>
<name>A0A0R3RMZ8_9BILA</name>
<dbReference type="Pfam" id="PF02520">
    <property type="entry name" value="ANIS5_cation-bd"/>
    <property type="match status" value="1"/>
</dbReference>
<feature type="signal peptide" evidence="1">
    <location>
        <begin position="1"/>
        <end position="18"/>
    </location>
</feature>
<evidence type="ECO:0000256" key="1">
    <source>
        <dbReference type="SAM" id="SignalP"/>
    </source>
</evidence>
<reference evidence="4" key="1">
    <citation type="submission" date="2017-02" db="UniProtKB">
        <authorList>
            <consortium name="WormBaseParasite"/>
        </authorList>
    </citation>
    <scope>IDENTIFICATION</scope>
</reference>
<dbReference type="AlphaFoldDB" id="A0A0R3RMZ8"/>
<dbReference type="PANTHER" id="PTHR21593:SF36">
    <property type="entry name" value="DUF148 DOMAIN-CONTAINING PROTEIN-RELATED"/>
    <property type="match status" value="1"/>
</dbReference>
<proteinExistence type="predicted"/>
<feature type="chain" id="PRO_5006447662" evidence="1">
    <location>
        <begin position="19"/>
        <end position="270"/>
    </location>
</feature>
<dbReference type="WBParaSite" id="EEL_0000285801-mRNA-1">
    <property type="protein sequence ID" value="EEL_0000285801-mRNA-1"/>
    <property type="gene ID" value="EEL_0000285801"/>
</dbReference>
<evidence type="ECO:0000313" key="3">
    <source>
        <dbReference type="Proteomes" id="UP000050640"/>
    </source>
</evidence>
<organism evidence="3 4">
    <name type="scientific">Elaeophora elaphi</name>
    <dbReference type="NCBI Taxonomy" id="1147741"/>
    <lineage>
        <taxon>Eukaryota</taxon>
        <taxon>Metazoa</taxon>
        <taxon>Ecdysozoa</taxon>
        <taxon>Nematoda</taxon>
        <taxon>Chromadorea</taxon>
        <taxon>Rhabditida</taxon>
        <taxon>Spirurina</taxon>
        <taxon>Spiruromorpha</taxon>
        <taxon>Filarioidea</taxon>
        <taxon>Onchocercidae</taxon>
        <taxon>Elaeophora</taxon>
    </lineage>
</organism>
<accession>A0A0R3RMZ8</accession>
<evidence type="ECO:0000313" key="4">
    <source>
        <dbReference type="WBParaSite" id="EEL_0000285801-mRNA-1"/>
    </source>
</evidence>
<dbReference type="Proteomes" id="UP000050640">
    <property type="component" value="Unplaced"/>
</dbReference>
<evidence type="ECO:0000259" key="2">
    <source>
        <dbReference type="Pfam" id="PF02520"/>
    </source>
</evidence>
<dbReference type="InterPro" id="IPR003677">
    <property type="entry name" value="ANIS5_cation-bd"/>
</dbReference>
<feature type="domain" description="SXP/RAL-2 family protein Ani s 5-like cation-binding" evidence="2">
    <location>
        <begin position="156"/>
        <end position="259"/>
    </location>
</feature>
<sequence length="270" mass="31876">MWLLWIATIHFHFISTSGQFNFHAWQYRIPYQQQQIAQEPIFLPYYHRSYPPISVPIYGFNSNSYPISFSLSAQPSFPLGTLTTPRLKNLPFQSTWSSPLLANQKEYVGYVAEIKKNDDVVNSISPPITTMKNHYNMSLYVKPNLPDFLRGTTDEIQKNFYKIISNPEESFHQKQTKLDQLILNLDSKNQELYYQYRRMKELEEREKRERVHAIIASMSNKAQAVFAKLSAVLMNPTMKDMDRMDKINDFYKNVDEDVKNEFKDRIYSLN</sequence>